<proteinExistence type="inferred from homology"/>
<dbReference type="Pfam" id="PF02272">
    <property type="entry name" value="DHHA1"/>
    <property type="match status" value="1"/>
</dbReference>
<dbReference type="InterPro" id="IPR041122">
    <property type="entry name" value="RecJ_OB"/>
</dbReference>
<feature type="domain" description="Single-stranded-DNA-specific exonuclease RecJ C-terminal" evidence="8">
    <location>
        <begin position="573"/>
        <end position="774"/>
    </location>
</feature>
<sequence>MNLIENHWQIPVTDGKIDEQLDTMKAAGLDFSPAFLRLCINRGLDSVDKILEATNPEPQLYHDPFLFYQMERAIERLHQAIAAGELILIYGDYDADGITSTLILIEALEELGANFTYYLPNRLIDGYGPNIERYQHFIEEGVRVILTCDNGVAGFEAIEYAQSQGVDVIVSDHHELQETLPSAYAIIHPRHPEGHYPFGELSGAGVALKLAHALLGELPINSIELAAIGTVADLVSLTDENRTIVKSGLKLMSETLRIGLEKMLVEESVDLRKINADTIGFVVGPRLNAVGRLGDPTPALELLKTIDDIEADHLLQKVNEQNKKRQAIVNDITQQVMEQIEHYATLPPIIIAAAPNWPAGVLGIVASKITERYHRPTIMFEYQQAEQRFRGSGRSIEGINLFDCLTENKTYLAQFGGHSQAAGLTVLENEWENFKTAMLSTMANYQAVFEQPKTLNVDMALPLTIATEEFVKECQLLAPFGMDNPKPVFAFYDVELQQKRVIGNQHQHIKFSIYKDDTSIEGIGFSKANLFSPINLDETFSLIGYLDINEWQGNRQVQIQVLDAKVKGIMIRDFRSSKFNDALLKNRNTVFFYQQPNLKKWLADRVHPSNTMISYDEWLNNQALNLDLSHIALIEAPKNIEQFNRLMLNSNIKLVDLGVYLTESKWLAGMPSRAEFAAVYRWILGQKKGFDISKAIQVLSQQMNLPVTKLKCIFKVFFEVKFVIMKDGLTVPLPVDKTVKVDLVESKAYQLYEQSFKTEELLNYQTIEQIKQYINELRKN</sequence>
<dbReference type="STRING" id="1121925.SAMN02746011_00454"/>
<dbReference type="RefSeq" id="WP_078755293.1">
    <property type="nucleotide sequence ID" value="NZ_FUWO01000003.1"/>
</dbReference>
<evidence type="ECO:0000313" key="11">
    <source>
        <dbReference type="Proteomes" id="UP000189941"/>
    </source>
</evidence>
<keyword evidence="5 10" id="KW-0269">Exonuclease</keyword>
<protein>
    <recommendedName>
        <fullName evidence="2">Single-stranded-DNA-specific exonuclease RecJ</fullName>
    </recommendedName>
</protein>
<dbReference type="PANTHER" id="PTHR30255:SF2">
    <property type="entry name" value="SINGLE-STRANDED-DNA-SPECIFIC EXONUCLEASE RECJ"/>
    <property type="match status" value="1"/>
</dbReference>
<dbReference type="GO" id="GO:0003676">
    <property type="term" value="F:nucleic acid binding"/>
    <property type="evidence" value="ECO:0007669"/>
    <property type="project" value="InterPro"/>
</dbReference>
<dbReference type="Proteomes" id="UP000189941">
    <property type="component" value="Unassembled WGS sequence"/>
</dbReference>
<evidence type="ECO:0000256" key="3">
    <source>
        <dbReference type="ARBA" id="ARBA00022722"/>
    </source>
</evidence>
<evidence type="ECO:0000256" key="5">
    <source>
        <dbReference type="ARBA" id="ARBA00022839"/>
    </source>
</evidence>
<evidence type="ECO:0000313" key="10">
    <source>
        <dbReference type="EMBL" id="SJZ35187.1"/>
    </source>
</evidence>
<dbReference type="Pfam" id="PF01368">
    <property type="entry name" value="DHH"/>
    <property type="match status" value="1"/>
</dbReference>
<dbReference type="InterPro" id="IPR004610">
    <property type="entry name" value="RecJ"/>
</dbReference>
<dbReference type="InterPro" id="IPR018779">
    <property type="entry name" value="RecJ_C"/>
</dbReference>
<dbReference type="OrthoDB" id="9809852at2"/>
<feature type="domain" description="RecJ OB" evidence="9">
    <location>
        <begin position="457"/>
        <end position="563"/>
    </location>
</feature>
<accession>A0A1T4JYQ7</accession>
<keyword evidence="4" id="KW-0378">Hydrolase</keyword>
<keyword evidence="3" id="KW-0540">Nuclease</keyword>
<dbReference type="InterPro" id="IPR038763">
    <property type="entry name" value="DHH_sf"/>
</dbReference>
<evidence type="ECO:0000259" key="8">
    <source>
        <dbReference type="Pfam" id="PF10141"/>
    </source>
</evidence>
<dbReference type="InterPro" id="IPR001667">
    <property type="entry name" value="DDH_dom"/>
</dbReference>
<dbReference type="Pfam" id="PF10141">
    <property type="entry name" value="ssDNA-exonuc_C"/>
    <property type="match status" value="1"/>
</dbReference>
<dbReference type="Gene3D" id="3.90.1640.30">
    <property type="match status" value="1"/>
</dbReference>
<dbReference type="NCBIfam" id="TIGR00644">
    <property type="entry name" value="recJ"/>
    <property type="match status" value="1"/>
</dbReference>
<keyword evidence="11" id="KW-1185">Reference proteome</keyword>
<dbReference type="AlphaFoldDB" id="A0A1T4JYQ7"/>
<name>A0A1T4JYQ7_9LACT</name>
<comment type="similarity">
    <text evidence="1">Belongs to the RecJ family.</text>
</comment>
<dbReference type="Pfam" id="PF17768">
    <property type="entry name" value="RecJ_OB"/>
    <property type="match status" value="1"/>
</dbReference>
<reference evidence="11" key="1">
    <citation type="submission" date="2017-02" db="EMBL/GenBank/DDBJ databases">
        <authorList>
            <person name="Varghese N."/>
            <person name="Submissions S."/>
        </authorList>
    </citation>
    <scope>NUCLEOTIDE SEQUENCE [LARGE SCALE GENOMIC DNA]</scope>
    <source>
        <strain evidence="11">DSM 15739</strain>
    </source>
</reference>
<dbReference type="InterPro" id="IPR051673">
    <property type="entry name" value="SSDNA_exonuclease_RecJ"/>
</dbReference>
<evidence type="ECO:0000256" key="2">
    <source>
        <dbReference type="ARBA" id="ARBA00019841"/>
    </source>
</evidence>
<evidence type="ECO:0000259" key="6">
    <source>
        <dbReference type="Pfam" id="PF01368"/>
    </source>
</evidence>
<dbReference type="EMBL" id="FUWO01000003">
    <property type="protein sequence ID" value="SJZ35187.1"/>
    <property type="molecule type" value="Genomic_DNA"/>
</dbReference>
<evidence type="ECO:0000256" key="4">
    <source>
        <dbReference type="ARBA" id="ARBA00022801"/>
    </source>
</evidence>
<organism evidence="10 11">
    <name type="scientific">Globicatella sulfidifaciens DSM 15739</name>
    <dbReference type="NCBI Taxonomy" id="1121925"/>
    <lineage>
        <taxon>Bacteria</taxon>
        <taxon>Bacillati</taxon>
        <taxon>Bacillota</taxon>
        <taxon>Bacilli</taxon>
        <taxon>Lactobacillales</taxon>
        <taxon>Aerococcaceae</taxon>
        <taxon>Globicatella</taxon>
    </lineage>
</organism>
<gene>
    <name evidence="10" type="ORF">SAMN02746011_00454</name>
</gene>
<dbReference type="SUPFAM" id="SSF64182">
    <property type="entry name" value="DHH phosphoesterases"/>
    <property type="match status" value="1"/>
</dbReference>
<dbReference type="GO" id="GO:0006281">
    <property type="term" value="P:DNA repair"/>
    <property type="evidence" value="ECO:0007669"/>
    <property type="project" value="InterPro"/>
</dbReference>
<dbReference type="Gene3D" id="3.10.310.30">
    <property type="match status" value="1"/>
</dbReference>
<dbReference type="PANTHER" id="PTHR30255">
    <property type="entry name" value="SINGLE-STRANDED-DNA-SPECIFIC EXONUCLEASE RECJ"/>
    <property type="match status" value="1"/>
</dbReference>
<dbReference type="GO" id="GO:0008409">
    <property type="term" value="F:5'-3' exonuclease activity"/>
    <property type="evidence" value="ECO:0007669"/>
    <property type="project" value="InterPro"/>
</dbReference>
<dbReference type="InterPro" id="IPR003156">
    <property type="entry name" value="DHHA1_dom"/>
</dbReference>
<dbReference type="GO" id="GO:0006310">
    <property type="term" value="P:DNA recombination"/>
    <property type="evidence" value="ECO:0007669"/>
    <property type="project" value="InterPro"/>
</dbReference>
<evidence type="ECO:0000256" key="1">
    <source>
        <dbReference type="ARBA" id="ARBA00005915"/>
    </source>
</evidence>
<evidence type="ECO:0000259" key="7">
    <source>
        <dbReference type="Pfam" id="PF02272"/>
    </source>
</evidence>
<evidence type="ECO:0000259" key="9">
    <source>
        <dbReference type="Pfam" id="PF17768"/>
    </source>
</evidence>
<feature type="domain" description="DDH" evidence="6">
    <location>
        <begin position="87"/>
        <end position="229"/>
    </location>
</feature>
<feature type="domain" description="DHHA1" evidence="7">
    <location>
        <begin position="349"/>
        <end position="440"/>
    </location>
</feature>